<evidence type="ECO:0000256" key="4">
    <source>
        <dbReference type="ARBA" id="ARBA00022692"/>
    </source>
</evidence>
<evidence type="ECO:0000256" key="7">
    <source>
        <dbReference type="SAM" id="Phobius"/>
    </source>
</evidence>
<dbReference type="InterPro" id="IPR032808">
    <property type="entry name" value="DoxX"/>
</dbReference>
<evidence type="ECO:0000256" key="6">
    <source>
        <dbReference type="ARBA" id="ARBA00023136"/>
    </source>
</evidence>
<feature type="transmembrane region" description="Helical" evidence="7">
    <location>
        <begin position="20"/>
        <end position="40"/>
    </location>
</feature>
<name>A0A1V9FGY1_9BACT</name>
<evidence type="ECO:0000256" key="1">
    <source>
        <dbReference type="ARBA" id="ARBA00004651"/>
    </source>
</evidence>
<dbReference type="PANTHER" id="PTHR33452">
    <property type="entry name" value="OXIDOREDUCTASE CATD-RELATED"/>
    <property type="match status" value="1"/>
</dbReference>
<dbReference type="STRING" id="1703345.A3860_08330"/>
<keyword evidence="5 7" id="KW-1133">Transmembrane helix</keyword>
<proteinExistence type="inferred from homology"/>
<evidence type="ECO:0000256" key="3">
    <source>
        <dbReference type="ARBA" id="ARBA00022475"/>
    </source>
</evidence>
<dbReference type="EMBL" id="LVYD01000113">
    <property type="protein sequence ID" value="OQP57628.1"/>
    <property type="molecule type" value="Genomic_DNA"/>
</dbReference>
<comment type="caution">
    <text evidence="8">The sequence shown here is derived from an EMBL/GenBank/DDBJ whole genome shotgun (WGS) entry which is preliminary data.</text>
</comment>
<feature type="transmembrane region" description="Helical" evidence="7">
    <location>
        <begin position="60"/>
        <end position="79"/>
    </location>
</feature>
<keyword evidence="4 7" id="KW-0812">Transmembrane</keyword>
<accession>A0A1V9FGY1</accession>
<organism evidence="8 9">
    <name type="scientific">Niastella vici</name>
    <dbReference type="NCBI Taxonomy" id="1703345"/>
    <lineage>
        <taxon>Bacteria</taxon>
        <taxon>Pseudomonadati</taxon>
        <taxon>Bacteroidota</taxon>
        <taxon>Chitinophagia</taxon>
        <taxon>Chitinophagales</taxon>
        <taxon>Chitinophagaceae</taxon>
        <taxon>Niastella</taxon>
    </lineage>
</organism>
<comment type="similarity">
    <text evidence="2">Belongs to the DoxX family.</text>
</comment>
<evidence type="ECO:0000313" key="9">
    <source>
        <dbReference type="Proteomes" id="UP000192796"/>
    </source>
</evidence>
<keyword evidence="9" id="KW-1185">Reference proteome</keyword>
<dbReference type="Proteomes" id="UP000192796">
    <property type="component" value="Unassembled WGS sequence"/>
</dbReference>
<keyword evidence="3" id="KW-1003">Cell membrane</keyword>
<gene>
    <name evidence="8" type="ORF">A3860_08330</name>
</gene>
<dbReference type="AlphaFoldDB" id="A0A1V9FGY1"/>
<dbReference type="OrthoDB" id="9813193at2"/>
<dbReference type="InterPro" id="IPR051907">
    <property type="entry name" value="DoxX-like_oxidoreductase"/>
</dbReference>
<protein>
    <submittedName>
        <fullName evidence="8">DoxX family protein</fullName>
    </submittedName>
</protein>
<comment type="subcellular location">
    <subcellularLocation>
        <location evidence="1">Cell membrane</location>
        <topology evidence="1">Multi-pass membrane protein</topology>
    </subcellularLocation>
</comment>
<evidence type="ECO:0000256" key="2">
    <source>
        <dbReference type="ARBA" id="ARBA00006679"/>
    </source>
</evidence>
<reference evidence="8 9" key="1">
    <citation type="submission" date="2016-03" db="EMBL/GenBank/DDBJ databases">
        <title>Niastella vici sp. nov., isolated from farmland soil.</title>
        <authorList>
            <person name="Chen L."/>
            <person name="Wang D."/>
            <person name="Yang S."/>
            <person name="Wang G."/>
        </authorList>
    </citation>
    <scope>NUCLEOTIDE SEQUENCE [LARGE SCALE GENOMIC DNA]</scope>
    <source>
        <strain evidence="8 9">DJ57</strain>
    </source>
</reference>
<sequence>MKKIINWLLNPPVTGQSTILILRLMAGGVFFWEGILKFVYANQGVGRFTKLGFAFPETTAHFIAIGEIIGGLLLIVGLFTRITAFYFIVQMIVAVISTKIDLYLGTSPLPLPPAPPKMGIWAVLHEIRSDYAQLLICLFLLIEGAGRRSFDFIISTSKKVYSLGEN</sequence>
<dbReference type="GO" id="GO:0005886">
    <property type="term" value="C:plasma membrane"/>
    <property type="evidence" value="ECO:0007669"/>
    <property type="project" value="UniProtKB-SubCell"/>
</dbReference>
<keyword evidence="6 7" id="KW-0472">Membrane</keyword>
<dbReference type="PANTHER" id="PTHR33452:SF1">
    <property type="entry name" value="INNER MEMBRANE PROTEIN YPHA-RELATED"/>
    <property type="match status" value="1"/>
</dbReference>
<feature type="transmembrane region" description="Helical" evidence="7">
    <location>
        <begin position="86"/>
        <end position="106"/>
    </location>
</feature>
<dbReference type="RefSeq" id="WP_081155529.1">
    <property type="nucleotide sequence ID" value="NZ_LVYD01000113.1"/>
</dbReference>
<evidence type="ECO:0000313" key="8">
    <source>
        <dbReference type="EMBL" id="OQP57628.1"/>
    </source>
</evidence>
<evidence type="ECO:0000256" key="5">
    <source>
        <dbReference type="ARBA" id="ARBA00022989"/>
    </source>
</evidence>
<dbReference type="Pfam" id="PF07681">
    <property type="entry name" value="DoxX"/>
    <property type="match status" value="1"/>
</dbReference>